<proteinExistence type="predicted"/>
<name>A0ABM5JIW9_DIAVI</name>
<organism evidence="2 3">
    <name type="scientific">Diabrotica virgifera virgifera</name>
    <name type="common">western corn rootworm</name>
    <dbReference type="NCBI Taxonomy" id="50390"/>
    <lineage>
        <taxon>Eukaryota</taxon>
        <taxon>Metazoa</taxon>
        <taxon>Ecdysozoa</taxon>
        <taxon>Arthropoda</taxon>
        <taxon>Hexapoda</taxon>
        <taxon>Insecta</taxon>
        <taxon>Pterygota</taxon>
        <taxon>Neoptera</taxon>
        <taxon>Endopterygota</taxon>
        <taxon>Coleoptera</taxon>
        <taxon>Polyphaga</taxon>
        <taxon>Cucujiformia</taxon>
        <taxon>Chrysomeloidea</taxon>
        <taxon>Chrysomelidae</taxon>
        <taxon>Galerucinae</taxon>
        <taxon>Diabroticina</taxon>
        <taxon>Diabroticites</taxon>
        <taxon>Diabrotica</taxon>
    </lineage>
</organism>
<evidence type="ECO:0000256" key="1">
    <source>
        <dbReference type="SAM" id="SignalP"/>
    </source>
</evidence>
<dbReference type="Gene3D" id="2.10.90.10">
    <property type="entry name" value="Cystine-knot cytokines"/>
    <property type="match status" value="1"/>
</dbReference>
<dbReference type="InterPro" id="IPR052876">
    <property type="entry name" value="Insect_Hormone_Regulators"/>
</dbReference>
<dbReference type="GeneID" id="114329577"/>
<feature type="signal peptide" evidence="1">
    <location>
        <begin position="1"/>
        <end position="31"/>
    </location>
</feature>
<dbReference type="InterPro" id="IPR029034">
    <property type="entry name" value="Cystine-knot_cytokine"/>
</dbReference>
<sequence length="190" mass="22199">MGSIPEFDMVHPSMKIYLNVLLLIFLQLSNGFEYTFLDDKAENQLYDENENKIDDRKFNKRIEKLTMPNEGFKRNFRTSTRSQGSPMYRTNNRAHCSCEMNFQQVDLGREYYPRYVQTGICHSSSCDKFYQCIEKVYKIKVLRKREIKDGEETLSSGLPKPLRDFWVSETVPVGVSCECVLDIQSFPDGV</sequence>
<evidence type="ECO:0000313" key="2">
    <source>
        <dbReference type="EnsemblMetazoa" id="XP_050497884.1"/>
    </source>
</evidence>
<accession>A0ABM5JIW9</accession>
<dbReference type="SUPFAM" id="SSF57501">
    <property type="entry name" value="Cystine-knot cytokines"/>
    <property type="match status" value="1"/>
</dbReference>
<dbReference type="Proteomes" id="UP001652700">
    <property type="component" value="Unplaced"/>
</dbReference>
<reference evidence="2" key="1">
    <citation type="submission" date="2025-05" db="UniProtKB">
        <authorList>
            <consortium name="EnsemblMetazoa"/>
        </authorList>
    </citation>
    <scope>IDENTIFICATION</scope>
</reference>
<dbReference type="RefSeq" id="XP_050497884.1">
    <property type="nucleotide sequence ID" value="XM_050641927.1"/>
</dbReference>
<dbReference type="EnsemblMetazoa" id="XM_050641927.1">
    <property type="protein sequence ID" value="XP_050497884.1"/>
    <property type="gene ID" value="LOC114329577"/>
</dbReference>
<dbReference type="PANTHER" id="PTHR39940">
    <property type="entry name" value="PROTHORACICOTROPIC HORMONE, ISOFORM F"/>
    <property type="match status" value="1"/>
</dbReference>
<keyword evidence="1" id="KW-0732">Signal</keyword>
<evidence type="ECO:0008006" key="4">
    <source>
        <dbReference type="Google" id="ProtNLM"/>
    </source>
</evidence>
<feature type="chain" id="PRO_5047084766" description="Prothoracicotropic hormone" evidence="1">
    <location>
        <begin position="32"/>
        <end position="190"/>
    </location>
</feature>
<dbReference type="PANTHER" id="PTHR39940:SF1">
    <property type="entry name" value="PROTHORACICOTROPIC HORMONE, ISOFORM F"/>
    <property type="match status" value="1"/>
</dbReference>
<evidence type="ECO:0000313" key="3">
    <source>
        <dbReference type="Proteomes" id="UP001652700"/>
    </source>
</evidence>
<keyword evidence="3" id="KW-1185">Reference proteome</keyword>
<protein>
    <recommendedName>
        <fullName evidence="4">Prothoracicotropic hormone</fullName>
    </recommendedName>
</protein>